<feature type="compositionally biased region" description="Polar residues" evidence="7">
    <location>
        <begin position="1520"/>
        <end position="1534"/>
    </location>
</feature>
<evidence type="ECO:0000256" key="6">
    <source>
        <dbReference type="RuleBase" id="RU364101"/>
    </source>
</evidence>
<feature type="region of interest" description="Disordered" evidence="7">
    <location>
        <begin position="1576"/>
        <end position="1602"/>
    </location>
</feature>
<evidence type="ECO:0000256" key="5">
    <source>
        <dbReference type="ARBA" id="ARBA00022892"/>
    </source>
</evidence>
<feature type="compositionally biased region" description="Low complexity" evidence="7">
    <location>
        <begin position="1934"/>
        <end position="1945"/>
    </location>
</feature>
<feature type="compositionally biased region" description="Acidic residues" evidence="7">
    <location>
        <begin position="1694"/>
        <end position="1710"/>
    </location>
</feature>
<reference evidence="10 11" key="1">
    <citation type="submission" date="2024-01" db="EMBL/GenBank/DDBJ databases">
        <title>The genome of the rayed Mediterranean limpet Patella caerulea (Linnaeus, 1758).</title>
        <authorList>
            <person name="Anh-Thu Weber A."/>
            <person name="Halstead-Nussloch G."/>
        </authorList>
    </citation>
    <scope>NUCLEOTIDE SEQUENCE [LARGE SCALE GENOMIC DNA]</scope>
    <source>
        <strain evidence="10">AATW-2023a</strain>
        <tissue evidence="10">Whole specimen</tissue>
    </source>
</reference>
<evidence type="ECO:0000256" key="1">
    <source>
        <dbReference type="ARBA" id="ARBA00004240"/>
    </source>
</evidence>
<feature type="region of interest" description="Disordered" evidence="7">
    <location>
        <begin position="502"/>
        <end position="691"/>
    </location>
</feature>
<evidence type="ECO:0000256" key="3">
    <source>
        <dbReference type="ARBA" id="ARBA00022448"/>
    </source>
</evidence>
<evidence type="ECO:0000313" key="10">
    <source>
        <dbReference type="EMBL" id="KAK6194900.1"/>
    </source>
</evidence>
<dbReference type="GO" id="GO:0000139">
    <property type="term" value="C:Golgi membrane"/>
    <property type="evidence" value="ECO:0007669"/>
    <property type="project" value="UniProtKB-SubCell"/>
</dbReference>
<feature type="region of interest" description="Disordered" evidence="7">
    <location>
        <begin position="1685"/>
        <end position="1876"/>
    </location>
</feature>
<evidence type="ECO:0000256" key="4">
    <source>
        <dbReference type="ARBA" id="ARBA00022824"/>
    </source>
</evidence>
<dbReference type="PANTHER" id="PTHR13402">
    <property type="entry name" value="RGPR-RELATED"/>
    <property type="match status" value="1"/>
</dbReference>
<dbReference type="InterPro" id="IPR024340">
    <property type="entry name" value="Sec16_CCD"/>
</dbReference>
<feature type="compositionally biased region" description="Polar residues" evidence="7">
    <location>
        <begin position="1908"/>
        <end position="1926"/>
    </location>
</feature>
<evidence type="ECO:0000256" key="2">
    <source>
        <dbReference type="ARBA" id="ARBA00005927"/>
    </source>
</evidence>
<evidence type="ECO:0000256" key="7">
    <source>
        <dbReference type="SAM" id="MobiDB-lite"/>
    </source>
</evidence>
<keyword evidence="6" id="KW-0653">Protein transport</keyword>
<feature type="compositionally biased region" description="Polar residues" evidence="7">
    <location>
        <begin position="106"/>
        <end position="123"/>
    </location>
</feature>
<feature type="compositionally biased region" description="Low complexity" evidence="7">
    <location>
        <begin position="1957"/>
        <end position="1967"/>
    </location>
</feature>
<name>A0AAN8KDV0_PATCE</name>
<feature type="compositionally biased region" description="Basic and acidic residues" evidence="7">
    <location>
        <begin position="765"/>
        <end position="843"/>
    </location>
</feature>
<feature type="compositionally biased region" description="Polar residues" evidence="7">
    <location>
        <begin position="441"/>
        <end position="463"/>
    </location>
</feature>
<comment type="subcellular location">
    <subcellularLocation>
        <location evidence="1">Endoplasmic reticulum</location>
    </subcellularLocation>
    <subcellularLocation>
        <location evidence="6">Golgi apparatus membrane</location>
    </subcellularLocation>
</comment>
<feature type="compositionally biased region" description="Low complexity" evidence="7">
    <location>
        <begin position="1753"/>
        <end position="1763"/>
    </location>
</feature>
<feature type="compositionally biased region" description="Basic and acidic residues" evidence="7">
    <location>
        <begin position="850"/>
        <end position="872"/>
    </location>
</feature>
<dbReference type="GO" id="GO:0007030">
    <property type="term" value="P:Golgi organization"/>
    <property type="evidence" value="ECO:0007669"/>
    <property type="project" value="TreeGrafter"/>
</dbReference>
<feature type="region of interest" description="Disordered" evidence="7">
    <location>
        <begin position="1908"/>
        <end position="1985"/>
    </location>
</feature>
<dbReference type="GO" id="GO:0070971">
    <property type="term" value="C:endoplasmic reticulum exit site"/>
    <property type="evidence" value="ECO:0007669"/>
    <property type="project" value="UniProtKB-ARBA"/>
</dbReference>
<feature type="compositionally biased region" description="Polar residues" evidence="7">
    <location>
        <begin position="1"/>
        <end position="14"/>
    </location>
</feature>
<evidence type="ECO:0000259" key="9">
    <source>
        <dbReference type="Pfam" id="PF12932"/>
    </source>
</evidence>
<comment type="caution">
    <text evidence="10">The sequence shown here is derived from an EMBL/GenBank/DDBJ whole genome shotgun (WGS) entry which is preliminary data.</text>
</comment>
<feature type="domain" description="Sec16 central conserved" evidence="9">
    <location>
        <begin position="1047"/>
        <end position="1142"/>
    </location>
</feature>
<dbReference type="Gene3D" id="1.25.40.1030">
    <property type="match status" value="1"/>
</dbReference>
<feature type="compositionally biased region" description="Polar residues" evidence="7">
    <location>
        <begin position="608"/>
        <end position="622"/>
    </location>
</feature>
<feature type="compositionally biased region" description="Low complexity" evidence="7">
    <location>
        <begin position="631"/>
        <end position="641"/>
    </location>
</feature>
<dbReference type="GO" id="GO:0012507">
    <property type="term" value="C:ER to Golgi transport vesicle membrane"/>
    <property type="evidence" value="ECO:0007669"/>
    <property type="project" value="TreeGrafter"/>
</dbReference>
<dbReference type="PANTHER" id="PTHR13402:SF6">
    <property type="entry name" value="SECRETORY 16, ISOFORM I"/>
    <property type="match status" value="1"/>
</dbReference>
<feature type="region of interest" description="Disordered" evidence="7">
    <location>
        <begin position="1486"/>
        <end position="1537"/>
    </location>
</feature>
<feature type="compositionally biased region" description="Polar residues" evidence="7">
    <location>
        <begin position="537"/>
        <end position="556"/>
    </location>
</feature>
<evidence type="ECO:0000313" key="11">
    <source>
        <dbReference type="Proteomes" id="UP001347796"/>
    </source>
</evidence>
<keyword evidence="6" id="KW-0472">Membrane</keyword>
<keyword evidence="3 6" id="KW-0813">Transport</keyword>
<gene>
    <name evidence="10" type="ORF">SNE40_000435</name>
</gene>
<feature type="compositionally biased region" description="Basic and acidic residues" evidence="7">
    <location>
        <begin position="881"/>
        <end position="895"/>
    </location>
</feature>
<feature type="compositionally biased region" description="Basic residues" evidence="7">
    <location>
        <begin position="674"/>
        <end position="690"/>
    </location>
</feature>
<feature type="compositionally biased region" description="Basic and acidic residues" evidence="7">
    <location>
        <begin position="1771"/>
        <end position="1782"/>
    </location>
</feature>
<feature type="compositionally biased region" description="Polar residues" evidence="7">
    <location>
        <begin position="1737"/>
        <end position="1746"/>
    </location>
</feature>
<dbReference type="Pfam" id="PF12932">
    <property type="entry name" value="Sec16"/>
    <property type="match status" value="1"/>
</dbReference>
<dbReference type="Proteomes" id="UP001347796">
    <property type="component" value="Unassembled WGS sequence"/>
</dbReference>
<feature type="compositionally biased region" description="Polar residues" evidence="7">
    <location>
        <begin position="978"/>
        <end position="989"/>
    </location>
</feature>
<feature type="compositionally biased region" description="Polar residues" evidence="7">
    <location>
        <begin position="587"/>
        <end position="601"/>
    </location>
</feature>
<sequence>MSQSAPWNVHNSQPVGGVKMFDPTQFSGAVSTSAANVPYSTAATQQAFIPNSAGGHQESYNPNSVPNQQQGYAPHSVENSSYAQPGDPPQNFQNHENSWNSWSSWGAQDNSSSIATSQQQNVHTPGEASGIYSPQSGEYGQGYWDPRNPQNAQYVQNIGTHQQMPVSGNPVEQQQQWQGYTQDQGYNVQTSQQPNMAYNTFQPVSNDNINNISNDPPGQLQINSEQSGHFQNPVNFHPPSNEVPTVTHNTHDINQVPTVTHNTHDINQSHSTNQSHDIHVNQSHDISQSHDINQSHVADSNMYNTNAYFNNSADHQTVPFSTGQVSGEIQNQFLDIPDNIHRTDSLISNSSLVTRDSSNNSMDQDELLQQMAGQFQNVSLDQSEGQEPIHQPIPVVTGDARSGQNPTEEEHQSPLNDWEFVGSVPSSSSQHSRQSSLENSVNFLTSQPAQPGSQVSNQPQGTETVDPYNVKLSASFNSESSSSAYTSSVSATSSSVATSGTASLSASLNSPPGSLNPPPPPAQASSNKPASSPNPFRRQSPSRSPVPQKDTSNNPVVSAPIFHPIQLQSPTATASQNPDLSHPVSLADNQLPFQSAQSSKNESADNAMINQPKTVSDNTVTSKRPETMELKSSPSKQPPSSEKTKDQDATDIRPFVIDSSKPPTNPMRDAQHSSPRKHSSAFKPVARAKHNMSPATTLWDDVVTPALGIHLAPAAPSVTEASQIAPISKSRSASPIEKTSSRSSRQDERRNEYKGSDSEAVSDSSRSKYRERRLGSNSWKKDDDNRSLDSLDEVNSKMDSYKDKRYKDRYAARDPYYEKERPSSRYDRERPSSRNDYRDDYRSRYRGHYRAYEQDPYYQHERYERPRSRNNESDQVGQSGDRPKSRADTERDLRDAYYRERYRGYDYDPRRRYYYDEHQRSNYDLDYLYTQGYYDEYYSGQARYADYYRQYGGDTDQYSQRSYSPRGNNLAIDDADQSYDSQGRLSRPSSRQDDQYGYDAYDSRHGYYYGHDYYGQGYYDPYASYQDSSYQRLTPHKYTIPHMKACFGANGQLIKVLPNRPADGQPAVVEVHEIESVLADVKGAEEVKEFPGPLVRGDTHKNDVLLFCQRKAKMCNEDINMVDRESAELTWRLLEVLIKQNGTVIGTDIADLLLEGHEPSTHEYSMSGVKIATSLENLDRSTPDEPEEKVTSDRTVINKGKSRDDVIDRFRHLLLYGRKKDALEWAMKNNIWGHALFLASKMDTRTHANVMTKFANGAMKMNDPLQTLYQLMSGRQPAAVTCMSDERWGDWRPHLAIILSNHTSKTDIDRKSIATLGDTLAAKGCLNASHFCYIMAQTQFGTFTKKTSKIVLIGSSHNLSLKEFATNQAIQCTEIYEYAQSLGNASFVLPHLQVFKFLYACRLAEYGFSQEALHYCEVISRNVQRSPAYYQPPFVKSLYQLADRLKYCDPSRQHGAEDMADPDWLHHLSVVCQGYDDGSIQPISGTATPAGFGGTTNSSDSGEVAEYTSNTPSFGAAPYQNYSHQEGSTYTDPNYQQQYNQGQYDQSQGYYQQVQGQYQPDKGYYQQGQYQQGQGQYQQGQGQYQQTETSNQVQTDQPTTEDKVDTTSADYLEQLQAYNQDWNQYNQQQGYVADPNHQQPTDAANTIQANNYNTANQNTAYGQQGYYQQTGVEGQQGFYNQARNSIASTQSQPTEEDEEDDDDEDGEEVDSLAPQTSSFDYFNAATVQKIVAPPSRIRTNSNSSTGIPPRQRTTSGSSTGSISAANPKPKSTQDKKKQEPKQGENGGGGGWLNMFGWRKKPKGKEMKLPDDKDPQIVWDPVNKKWFNPNAEESSAPAAPPPKDTDLMGKSSGMNGSAPPMMAGSGGPNRFSLKSAGGARNQYVDVLNPKSSPSPLPTALLNTVPQTSANTNIYNPLSASGQASSVGGNKLNVPQQSQTEQTSNQNAGPPGMPVMFDPTQFQQTTQPQAETKQKGMKYGQRRKYPK</sequence>
<feature type="compositionally biased region" description="Low complexity" evidence="7">
    <location>
        <begin position="1576"/>
        <end position="1586"/>
    </location>
</feature>
<keyword evidence="11" id="KW-1185">Reference proteome</keyword>
<feature type="domain" description="Sec16 Sec23-binding" evidence="8">
    <location>
        <begin position="1211"/>
        <end position="1448"/>
    </location>
</feature>
<dbReference type="InterPro" id="IPR024298">
    <property type="entry name" value="Sec16_Sec23-bd"/>
</dbReference>
<keyword evidence="4 6" id="KW-0256">Endoplasmic reticulum</keyword>
<keyword evidence="6" id="KW-0333">Golgi apparatus</keyword>
<feature type="compositionally biased region" description="Low complexity" evidence="7">
    <location>
        <begin position="502"/>
        <end position="513"/>
    </location>
</feature>
<dbReference type="EMBL" id="JAZGQO010000001">
    <property type="protein sequence ID" value="KAK6194900.1"/>
    <property type="molecule type" value="Genomic_DNA"/>
</dbReference>
<feature type="compositionally biased region" description="Basic and acidic residues" evidence="7">
    <location>
        <begin position="642"/>
        <end position="651"/>
    </location>
</feature>
<feature type="compositionally biased region" description="Low complexity" evidence="7">
    <location>
        <begin position="1827"/>
        <end position="1836"/>
    </location>
</feature>
<feature type="region of interest" description="Disordered" evidence="7">
    <location>
        <begin position="51"/>
        <end position="151"/>
    </location>
</feature>
<proteinExistence type="inferred from homology"/>
<feature type="compositionally biased region" description="Polar residues" evidence="7">
    <location>
        <begin position="1587"/>
        <end position="1598"/>
    </location>
</feature>
<evidence type="ECO:0000259" key="8">
    <source>
        <dbReference type="Pfam" id="PF12931"/>
    </source>
</evidence>
<feature type="region of interest" description="Disordered" evidence="7">
    <location>
        <begin position="956"/>
        <end position="998"/>
    </location>
</feature>
<feature type="compositionally biased region" description="Polar residues" evidence="7">
    <location>
        <begin position="956"/>
        <end position="967"/>
    </location>
</feature>
<feature type="compositionally biased region" description="Polar residues" evidence="7">
    <location>
        <begin position="566"/>
        <end position="579"/>
    </location>
</feature>
<feature type="compositionally biased region" description="Low complexity" evidence="7">
    <location>
        <begin position="423"/>
        <end position="440"/>
    </location>
</feature>
<protein>
    <recommendedName>
        <fullName evidence="6">Protein transport protein sec16</fullName>
    </recommendedName>
</protein>
<feature type="region of interest" description="Disordered" evidence="7">
    <location>
        <begin position="1"/>
        <end position="24"/>
    </location>
</feature>
<feature type="compositionally biased region" description="Basic and acidic residues" evidence="7">
    <location>
        <begin position="1803"/>
        <end position="1814"/>
    </location>
</feature>
<dbReference type="GO" id="GO:0015031">
    <property type="term" value="P:protein transport"/>
    <property type="evidence" value="ECO:0007669"/>
    <property type="project" value="UniProtKB-KW"/>
</dbReference>
<feature type="compositionally biased region" description="Polar residues" evidence="7">
    <location>
        <begin position="1497"/>
        <end position="1513"/>
    </location>
</feature>
<dbReference type="Pfam" id="PF12931">
    <property type="entry name" value="TPR_Sec16"/>
    <property type="match status" value="1"/>
</dbReference>
<dbReference type="GO" id="GO:0016192">
    <property type="term" value="P:vesicle-mediated transport"/>
    <property type="evidence" value="ECO:0007669"/>
    <property type="project" value="UniProtKB-KW"/>
</dbReference>
<feature type="region of interest" description="Disordered" evidence="7">
    <location>
        <begin position="714"/>
        <end position="895"/>
    </location>
</feature>
<feature type="compositionally biased region" description="Low complexity" evidence="7">
    <location>
        <begin position="523"/>
        <end position="535"/>
    </location>
</feature>
<feature type="compositionally biased region" description="Basic and acidic residues" evidence="7">
    <location>
        <begin position="744"/>
        <end position="757"/>
    </location>
</feature>
<feature type="compositionally biased region" description="Polar residues" evidence="7">
    <location>
        <begin position="729"/>
        <end position="743"/>
    </location>
</feature>
<dbReference type="CDD" id="cd09233">
    <property type="entry name" value="ACE1-Sec16-like"/>
    <property type="match status" value="1"/>
</dbReference>
<comment type="similarity">
    <text evidence="2 6">Belongs to the SEC16 family.</text>
</comment>
<keyword evidence="5 6" id="KW-0931">ER-Golgi transport</keyword>
<feature type="compositionally biased region" description="Polar residues" evidence="7">
    <location>
        <begin position="58"/>
        <end position="83"/>
    </location>
</feature>
<dbReference type="GO" id="GO:0070973">
    <property type="term" value="P:protein localization to endoplasmic reticulum exit site"/>
    <property type="evidence" value="ECO:0007669"/>
    <property type="project" value="TreeGrafter"/>
</dbReference>
<accession>A0AAN8KDV0</accession>
<organism evidence="10 11">
    <name type="scientific">Patella caerulea</name>
    <name type="common">Rayed Mediterranean limpet</name>
    <dbReference type="NCBI Taxonomy" id="87958"/>
    <lineage>
        <taxon>Eukaryota</taxon>
        <taxon>Metazoa</taxon>
        <taxon>Spiralia</taxon>
        <taxon>Lophotrochozoa</taxon>
        <taxon>Mollusca</taxon>
        <taxon>Gastropoda</taxon>
        <taxon>Patellogastropoda</taxon>
        <taxon>Patelloidea</taxon>
        <taxon>Patellidae</taxon>
        <taxon>Patella</taxon>
    </lineage>
</organism>
<feature type="region of interest" description="Disordered" evidence="7">
    <location>
        <begin position="381"/>
        <end position="465"/>
    </location>
</feature>